<feature type="chain" id="PRO_5044727918" evidence="1">
    <location>
        <begin position="23"/>
        <end position="170"/>
    </location>
</feature>
<evidence type="ECO:0000259" key="2">
    <source>
        <dbReference type="Pfam" id="PF00419"/>
    </source>
</evidence>
<gene>
    <name evidence="4" type="primary">mrfF_1</name>
    <name evidence="3" type="synonym">mrfF_2</name>
    <name evidence="4" type="ORF">SAMEA2273136_00538</name>
    <name evidence="3" type="ORF">SAMEA2273443_02967</name>
</gene>
<dbReference type="Pfam" id="PF00419">
    <property type="entry name" value="Fimbrial"/>
    <property type="match status" value="1"/>
</dbReference>
<keyword evidence="5" id="KW-1185">Reference proteome</keyword>
<comment type="caution">
    <text evidence="4">The sequence shown here is derived from an EMBL/GenBank/DDBJ whole genome shotgun (WGS) entry which is preliminary data.</text>
</comment>
<sequence>MKMKIISSALLITLYCSASVQAADIDKNEVTINITGKLFYPPPCVVSSENITVPLGDMTTSKVDGTEYIKEIGVTITCTAAKKDSLKLSFTGDAATGTGAPAGLLKTNYDRLGIRFKTGATTPVDLNINTDFSFTKTTVPKLWLVPVKIGTAELEPRDITATATLKIQHN</sequence>
<evidence type="ECO:0000313" key="4">
    <source>
        <dbReference type="EMBL" id="SAB47887.1"/>
    </source>
</evidence>
<evidence type="ECO:0000256" key="1">
    <source>
        <dbReference type="SAM" id="SignalP"/>
    </source>
</evidence>
<accession>A0ABD7KCS6</accession>
<evidence type="ECO:0000313" key="6">
    <source>
        <dbReference type="Proteomes" id="UP000077278"/>
    </source>
</evidence>
<dbReference type="InterPro" id="IPR036937">
    <property type="entry name" value="Adhesion_dom_fimbrial_sf"/>
</dbReference>
<dbReference type="Proteomes" id="UP000077063">
    <property type="component" value="Unassembled WGS sequence"/>
</dbReference>
<dbReference type="PANTHER" id="PTHR33420">
    <property type="entry name" value="FIMBRIAL SUBUNIT ELFA-RELATED"/>
    <property type="match status" value="1"/>
</dbReference>
<keyword evidence="1" id="KW-0732">Signal</keyword>
<dbReference type="InterPro" id="IPR050263">
    <property type="entry name" value="Bact_Fimbrial_Adh_Pro"/>
</dbReference>
<dbReference type="Proteomes" id="UP000077278">
    <property type="component" value="Unassembled WGS sequence"/>
</dbReference>
<dbReference type="EMBL" id="FKDD01000002">
    <property type="protein sequence ID" value="SAB47887.1"/>
    <property type="molecule type" value="Genomic_DNA"/>
</dbReference>
<reference evidence="5 6" key="1">
    <citation type="submission" date="2016-03" db="EMBL/GenBank/DDBJ databases">
        <authorList>
            <consortium name="Pathogen Informatics"/>
        </authorList>
    </citation>
    <scope>NUCLEOTIDE SEQUENCE [LARGE SCALE GENOMIC DNA]</scope>
    <source>
        <strain evidence="5">e2161</strain>
        <strain evidence="3">E2161</strain>
        <strain evidence="6">e264</strain>
        <strain evidence="4">E264</strain>
    </source>
</reference>
<evidence type="ECO:0000313" key="5">
    <source>
        <dbReference type="Proteomes" id="UP000077063"/>
    </source>
</evidence>
<dbReference type="EMBL" id="FKDK01000012">
    <property type="protein sequence ID" value="SAA81446.1"/>
    <property type="molecule type" value="Genomic_DNA"/>
</dbReference>
<dbReference type="Gene3D" id="2.60.40.1090">
    <property type="entry name" value="Fimbrial-type adhesion domain"/>
    <property type="match status" value="1"/>
</dbReference>
<dbReference type="InterPro" id="IPR000259">
    <property type="entry name" value="Adhesion_dom_fimbrial"/>
</dbReference>
<feature type="signal peptide" evidence="1">
    <location>
        <begin position="1"/>
        <end position="22"/>
    </location>
</feature>
<organism evidence="4 6">
    <name type="scientific">Enterobacter roggenkampii</name>
    <dbReference type="NCBI Taxonomy" id="1812935"/>
    <lineage>
        <taxon>Bacteria</taxon>
        <taxon>Pseudomonadati</taxon>
        <taxon>Pseudomonadota</taxon>
        <taxon>Gammaproteobacteria</taxon>
        <taxon>Enterobacterales</taxon>
        <taxon>Enterobacteriaceae</taxon>
        <taxon>Enterobacter</taxon>
        <taxon>Enterobacter cloacae complex</taxon>
    </lineage>
</organism>
<dbReference type="SUPFAM" id="SSF49401">
    <property type="entry name" value="Bacterial adhesins"/>
    <property type="match status" value="1"/>
</dbReference>
<name>A0ABD7KCS6_9ENTR</name>
<feature type="domain" description="Fimbrial-type adhesion" evidence="2">
    <location>
        <begin position="32"/>
        <end position="168"/>
    </location>
</feature>
<dbReference type="InterPro" id="IPR008966">
    <property type="entry name" value="Adhesion_dom_sf"/>
</dbReference>
<dbReference type="RefSeq" id="WP_084832913.1">
    <property type="nucleotide sequence ID" value="NZ_CP086201.1"/>
</dbReference>
<protein>
    <submittedName>
        <fullName evidence="4">MrfE protein</fullName>
    </submittedName>
</protein>
<dbReference type="AlphaFoldDB" id="A0ABD7KCS6"/>
<proteinExistence type="predicted"/>
<evidence type="ECO:0000313" key="3">
    <source>
        <dbReference type="EMBL" id="SAA81446.1"/>
    </source>
</evidence>
<dbReference type="PANTHER" id="PTHR33420:SF26">
    <property type="entry name" value="FIMBRIAL SUBUNIT"/>
    <property type="match status" value="1"/>
</dbReference>